<reference evidence="1 2" key="2">
    <citation type="journal article" date="2022" name="Mol. Ecol. Resour.">
        <title>The genomes of chicory, endive, great burdock and yacon provide insights into Asteraceae paleo-polyploidization history and plant inulin production.</title>
        <authorList>
            <person name="Fan W."/>
            <person name="Wang S."/>
            <person name="Wang H."/>
            <person name="Wang A."/>
            <person name="Jiang F."/>
            <person name="Liu H."/>
            <person name="Zhao H."/>
            <person name="Xu D."/>
            <person name="Zhang Y."/>
        </authorList>
    </citation>
    <scope>NUCLEOTIDE SEQUENCE [LARGE SCALE GENOMIC DNA]</scope>
    <source>
        <strain evidence="2">cv. Punajuju</strain>
        <tissue evidence="1">Leaves</tissue>
    </source>
</reference>
<comment type="caution">
    <text evidence="1">The sequence shown here is derived from an EMBL/GenBank/DDBJ whole genome shotgun (WGS) entry which is preliminary data.</text>
</comment>
<organism evidence="1 2">
    <name type="scientific">Cichorium intybus</name>
    <name type="common">Chicory</name>
    <dbReference type="NCBI Taxonomy" id="13427"/>
    <lineage>
        <taxon>Eukaryota</taxon>
        <taxon>Viridiplantae</taxon>
        <taxon>Streptophyta</taxon>
        <taxon>Embryophyta</taxon>
        <taxon>Tracheophyta</taxon>
        <taxon>Spermatophyta</taxon>
        <taxon>Magnoliopsida</taxon>
        <taxon>eudicotyledons</taxon>
        <taxon>Gunneridae</taxon>
        <taxon>Pentapetalae</taxon>
        <taxon>asterids</taxon>
        <taxon>campanulids</taxon>
        <taxon>Asterales</taxon>
        <taxon>Asteraceae</taxon>
        <taxon>Cichorioideae</taxon>
        <taxon>Cichorieae</taxon>
        <taxon>Cichoriinae</taxon>
        <taxon>Cichorium</taxon>
    </lineage>
</organism>
<protein>
    <submittedName>
        <fullName evidence="1">Uncharacterized protein</fullName>
    </submittedName>
</protein>
<dbReference type="Proteomes" id="UP001055811">
    <property type="component" value="Linkage Group LG09"/>
</dbReference>
<sequence length="99" mass="11256">MGAGLHHTGMKLRQKRKVSYEVWDFAGAIAEKRLKMGSKSATCRERSWLKLATESEVGASCEGDGWWWPAVVATEKRRGDKREKREKSCGWGGWETQLN</sequence>
<proteinExistence type="predicted"/>
<reference evidence="2" key="1">
    <citation type="journal article" date="2022" name="Mol. Ecol. Resour.">
        <title>The genomes of chicory, endive, great burdock and yacon provide insights into Asteraceae palaeo-polyploidization history and plant inulin production.</title>
        <authorList>
            <person name="Fan W."/>
            <person name="Wang S."/>
            <person name="Wang H."/>
            <person name="Wang A."/>
            <person name="Jiang F."/>
            <person name="Liu H."/>
            <person name="Zhao H."/>
            <person name="Xu D."/>
            <person name="Zhang Y."/>
        </authorList>
    </citation>
    <scope>NUCLEOTIDE SEQUENCE [LARGE SCALE GENOMIC DNA]</scope>
    <source>
        <strain evidence="2">cv. Punajuju</strain>
    </source>
</reference>
<evidence type="ECO:0000313" key="2">
    <source>
        <dbReference type="Proteomes" id="UP001055811"/>
    </source>
</evidence>
<dbReference type="EMBL" id="CM042017">
    <property type="protein sequence ID" value="KAI3690965.1"/>
    <property type="molecule type" value="Genomic_DNA"/>
</dbReference>
<accession>A0ACB8YZR8</accession>
<name>A0ACB8YZR8_CICIN</name>
<keyword evidence="2" id="KW-1185">Reference proteome</keyword>
<gene>
    <name evidence="1" type="ORF">L2E82_49178</name>
</gene>
<evidence type="ECO:0000313" key="1">
    <source>
        <dbReference type="EMBL" id="KAI3690965.1"/>
    </source>
</evidence>